<name>A0A423WN62_9PEZI</name>
<sequence>MFRLSSLTVHAGRSRTYNRLFSTTRALSSGSFFNLGGLGASREAQYLSKEHGIPRTEYSSNIHLIRSSEVDPFAPVPGASPSVAAARATQDVAQSNVKFFQAATTDKLVLQLRAATEELAQTKRALTRLQVRNKGLETAIILVPILFSAMAFIGYQVYGEREGGIVEPWQRLSNTLGLHFQQPVSETHGSTQPYRDATVEEHALAVSGMTSVETRSQTATDTTRSNFPGLFWARN</sequence>
<proteinExistence type="predicted"/>
<reference evidence="2 3" key="1">
    <citation type="submission" date="2015-09" db="EMBL/GenBank/DDBJ databases">
        <title>Host preference determinants of Valsa canker pathogens revealed by comparative genomics.</title>
        <authorList>
            <person name="Yin Z."/>
            <person name="Huang L."/>
        </authorList>
    </citation>
    <scope>NUCLEOTIDE SEQUENCE [LARGE SCALE GENOMIC DNA]</scope>
    <source>
        <strain evidence="2 3">03-1</strain>
    </source>
</reference>
<feature type="coiled-coil region" evidence="1">
    <location>
        <begin position="112"/>
        <end position="139"/>
    </location>
</feature>
<evidence type="ECO:0000313" key="2">
    <source>
        <dbReference type="EMBL" id="ROW04853.1"/>
    </source>
</evidence>
<comment type="caution">
    <text evidence="2">The sequence shown here is derived from an EMBL/GenBank/DDBJ whole genome shotgun (WGS) entry which is preliminary data.</text>
</comment>
<dbReference type="EMBL" id="LKEA01000013">
    <property type="protein sequence ID" value="ROW04853.1"/>
    <property type="molecule type" value="Genomic_DNA"/>
</dbReference>
<dbReference type="AlphaFoldDB" id="A0A423WN62"/>
<protein>
    <submittedName>
        <fullName evidence="2">Uncharacterized protein</fullName>
    </submittedName>
</protein>
<dbReference type="OrthoDB" id="5240110at2759"/>
<keyword evidence="1" id="KW-0175">Coiled coil</keyword>
<dbReference type="Proteomes" id="UP000283895">
    <property type="component" value="Unassembled WGS sequence"/>
</dbReference>
<evidence type="ECO:0000313" key="3">
    <source>
        <dbReference type="Proteomes" id="UP000283895"/>
    </source>
</evidence>
<gene>
    <name evidence="2" type="ORF">VMCG_04727</name>
</gene>
<organism evidence="2 3">
    <name type="scientific">Cytospora schulzeri</name>
    <dbReference type="NCBI Taxonomy" id="448051"/>
    <lineage>
        <taxon>Eukaryota</taxon>
        <taxon>Fungi</taxon>
        <taxon>Dikarya</taxon>
        <taxon>Ascomycota</taxon>
        <taxon>Pezizomycotina</taxon>
        <taxon>Sordariomycetes</taxon>
        <taxon>Sordariomycetidae</taxon>
        <taxon>Diaporthales</taxon>
        <taxon>Cytosporaceae</taxon>
        <taxon>Cytospora</taxon>
    </lineage>
</organism>
<accession>A0A423WN62</accession>
<evidence type="ECO:0000256" key="1">
    <source>
        <dbReference type="SAM" id="Coils"/>
    </source>
</evidence>
<keyword evidence="3" id="KW-1185">Reference proteome</keyword>